<dbReference type="PANTHER" id="PTHR30006:SF2">
    <property type="entry name" value="ABC TRANSPORTER SUBSTRATE-BINDING PROTEIN"/>
    <property type="match status" value="1"/>
</dbReference>
<dbReference type="EMBL" id="JNBR01001129">
    <property type="protein sequence ID" value="OQR88698.1"/>
    <property type="molecule type" value="Genomic_DNA"/>
</dbReference>
<dbReference type="STRING" id="1202772.A0A0A7CNP8"/>
<dbReference type="Gene3D" id="3.40.190.10">
    <property type="entry name" value="Periplasmic binding protein-like II"/>
    <property type="match status" value="2"/>
</dbReference>
<name>A0A0A7CNP8_ACHHY</name>
<keyword evidence="1 2" id="KW-0732">Signal</keyword>
<dbReference type="EMBL" id="KM038624">
    <property type="protein sequence ID" value="AIG56085.1"/>
    <property type="molecule type" value="Genomic_DNA"/>
</dbReference>
<evidence type="ECO:0000256" key="1">
    <source>
        <dbReference type="ARBA" id="ARBA00022729"/>
    </source>
</evidence>
<gene>
    <name evidence="4" type="ORF">ACHHYP_06685</name>
</gene>
<keyword evidence="5" id="KW-1185">Reference proteome</keyword>
<evidence type="ECO:0000313" key="3">
    <source>
        <dbReference type="EMBL" id="AIG56085.1"/>
    </source>
</evidence>
<dbReference type="SUPFAM" id="SSF53850">
    <property type="entry name" value="Periplasmic binding protein-like II"/>
    <property type="match status" value="1"/>
</dbReference>
<dbReference type="OrthoDB" id="60827at2759"/>
<feature type="signal peptide" evidence="2">
    <location>
        <begin position="1"/>
        <end position="22"/>
    </location>
</feature>
<proteinExistence type="predicted"/>
<dbReference type="Pfam" id="PF13343">
    <property type="entry name" value="SBP_bac_6"/>
    <property type="match status" value="1"/>
</dbReference>
<accession>A0A0A7CNP8</accession>
<evidence type="ECO:0000313" key="4">
    <source>
        <dbReference type="EMBL" id="OQR88698.1"/>
    </source>
</evidence>
<organism evidence="3">
    <name type="scientific">Achlya hypogyna</name>
    <name type="common">Oomycete</name>
    <name type="synonym">Protoachlya hypogyna</name>
    <dbReference type="NCBI Taxonomy" id="1202772"/>
    <lineage>
        <taxon>Eukaryota</taxon>
        <taxon>Sar</taxon>
        <taxon>Stramenopiles</taxon>
        <taxon>Oomycota</taxon>
        <taxon>Saprolegniomycetes</taxon>
        <taxon>Saprolegniales</taxon>
        <taxon>Achlyaceae</taxon>
        <taxon>Achlya</taxon>
    </lineage>
</organism>
<dbReference type="PANTHER" id="PTHR30006">
    <property type="entry name" value="THIAMINE-BINDING PERIPLASMIC PROTEIN-RELATED"/>
    <property type="match status" value="1"/>
</dbReference>
<dbReference type="AlphaFoldDB" id="A0A0A7CNP8"/>
<sequence length="372" mass="41377">MKIFRIFALLPLLAYIATATEASPKSHEEYASHEESKSLKQLYDEAVREGGKLVVYHGGDTPDQQDGVANAFRAAFPKMNITMVVDYSKYQNARIDNQLETNSLVADIVALQTLNDYPRWKCQGKLLAYKPAGFSKVFKGFTDPDGAWLSHAVFTFSYFYDEALLQKHGVDPPATAKDLADPKYADLIASAYPHDDDAVLFVYWRYVQAYGWDWVKKMAAQRIEFKRGSHTPDLAVTAQRKAIGVAASAPVTNSTTVKEITGKDAATDYLAWGQRMAILKKAPHPAAAKLFVNWIISKDVQSTVMGGFSSRTDLPPPSGVQPWNIKRANSLAFQKFMEDRAKIEELKATFALYFKEVTGEPTPGQLGLYPGK</sequence>
<dbReference type="Proteomes" id="UP000243579">
    <property type="component" value="Unassembled WGS sequence"/>
</dbReference>
<evidence type="ECO:0000256" key="2">
    <source>
        <dbReference type="SAM" id="SignalP"/>
    </source>
</evidence>
<evidence type="ECO:0000313" key="5">
    <source>
        <dbReference type="Proteomes" id="UP000243579"/>
    </source>
</evidence>
<reference evidence="3 5" key="1">
    <citation type="journal article" date="2014" name="Genome Biol. Evol.">
        <title>The secreted proteins of Achlya hypogyna and Thraustotheca clavata identify the ancestral oomycete secretome and reveal gene acquisitions by horizontal gene transfer.</title>
        <authorList>
            <person name="Misner I."/>
            <person name="Blouin N."/>
            <person name="Leonard G."/>
            <person name="Richards T.A."/>
            <person name="Lane C.E."/>
        </authorList>
    </citation>
    <scope>NUCLEOTIDE SEQUENCE</scope>
    <source>
        <strain evidence="3 5">ATCC 48635</strain>
    </source>
</reference>
<feature type="chain" id="PRO_5002026866" evidence="2">
    <location>
        <begin position="23"/>
        <end position="372"/>
    </location>
</feature>
<protein>
    <submittedName>
        <fullName evidence="4">ABC transporter</fullName>
    </submittedName>
    <submittedName>
        <fullName evidence="3">Secreted protein</fullName>
    </submittedName>
</protein>